<gene>
    <name evidence="1" type="ORF">N3K66_004798</name>
</gene>
<name>A0ACC0V316_9HYPO</name>
<organism evidence="1 2">
    <name type="scientific">Trichothecium roseum</name>
    <dbReference type="NCBI Taxonomy" id="47278"/>
    <lineage>
        <taxon>Eukaryota</taxon>
        <taxon>Fungi</taxon>
        <taxon>Dikarya</taxon>
        <taxon>Ascomycota</taxon>
        <taxon>Pezizomycotina</taxon>
        <taxon>Sordariomycetes</taxon>
        <taxon>Hypocreomycetidae</taxon>
        <taxon>Hypocreales</taxon>
        <taxon>Hypocreales incertae sedis</taxon>
        <taxon>Trichothecium</taxon>
    </lineage>
</organism>
<dbReference type="EMBL" id="CM047943">
    <property type="protein sequence ID" value="KAI9900536.1"/>
    <property type="molecule type" value="Genomic_DNA"/>
</dbReference>
<dbReference type="Proteomes" id="UP001163324">
    <property type="component" value="Chromosome 4"/>
</dbReference>
<sequence length="815" mass="91914">MEQVATQVTDLRYLAEVPVPLPTDSSAAVAATFDGQSQLHQHQQQQHHHQQQQQQTPQTQHNSPGSASLGDNSAYVNANKRKSFDDGGSSAKQTRSKRNRYISIACNECKRRKIKCNGQTPCQRCGNLNLACLYAPNCCSTNFKETEEFRRVTEQLNSLQNEVNWLNQTVRALQPDASRPTPTLELQEGEERAPLISSTQTVASPQSTSSAQRPDFTQVRNGSFRGPTSLAYSLDVANNTMSGMGYKGIMDNEVQTQAQNQAQAQTQAQSQAQTHLNVPNHVGVAVMDVMHGHGDPLLDYDKDEMIRLCQLHEAEVGIMYPVLEIQSIIEHAKNLSPFLVGMRHQRPIEFINDEKTLQLKIVMCCALVVEEHGHSEKAMRLFESMEAVLNRKLMGDVSDPANTPILALLAGYRFLSNDEILAWRIMGQVIRLCVESGLHQREGLMRIEDEQQRRNALISFWTAFVLDRRWAFGTGLPYTLRDEDVDPQLPMPDEYPFLVAMISHSKICAKVWRQINQFGPVLARELRHEELERLDEEILEWYESVPEEVKVRNWDQDGQIVSTPSYNLQRLRIWTYLRYNQVRIWLYTPILHSATSIMANPIQAQRVVDLAKDTIRYLHHLNSTTNLYRRLQVFYHQFLTSAISAVFLASVHAPVRFSAVCREEFYLALELVRDLAAKSWVSHRLWKTIRALKDVAPRFGLNPEDDAHSTAALGMIGLARGHVASTPGSAQQFPRSSVATPGGQAPGAQSLDQNGVMIQSEMSRIFEGYVGLNGVHQQSRDGEDDEEAQSGSEMQTPDSLGENDATVFPHMKEMF</sequence>
<comment type="caution">
    <text evidence="1">The sequence shown here is derived from an EMBL/GenBank/DDBJ whole genome shotgun (WGS) entry which is preliminary data.</text>
</comment>
<accession>A0ACC0V316</accession>
<protein>
    <submittedName>
        <fullName evidence="1">Uncharacterized protein</fullName>
    </submittedName>
</protein>
<reference evidence="1" key="1">
    <citation type="submission" date="2022-10" db="EMBL/GenBank/DDBJ databases">
        <title>Complete Genome of Trichothecium roseum strain YXFP-22015, a Plant Pathogen Isolated from Citrus.</title>
        <authorList>
            <person name="Wang Y."/>
            <person name="Zhu L."/>
        </authorList>
    </citation>
    <scope>NUCLEOTIDE SEQUENCE</scope>
    <source>
        <strain evidence="1">YXFP-22015</strain>
    </source>
</reference>
<proteinExistence type="predicted"/>
<keyword evidence="2" id="KW-1185">Reference proteome</keyword>
<evidence type="ECO:0000313" key="2">
    <source>
        <dbReference type="Proteomes" id="UP001163324"/>
    </source>
</evidence>
<evidence type="ECO:0000313" key="1">
    <source>
        <dbReference type="EMBL" id="KAI9900536.1"/>
    </source>
</evidence>